<dbReference type="InterPro" id="IPR036770">
    <property type="entry name" value="Ankyrin_rpt-contain_sf"/>
</dbReference>
<evidence type="ECO:0000313" key="2">
    <source>
        <dbReference type="EMBL" id="CEM42294.1"/>
    </source>
</evidence>
<organism evidence="2">
    <name type="scientific">Chromera velia CCMP2878</name>
    <dbReference type="NCBI Taxonomy" id="1169474"/>
    <lineage>
        <taxon>Eukaryota</taxon>
        <taxon>Sar</taxon>
        <taxon>Alveolata</taxon>
        <taxon>Colpodellida</taxon>
        <taxon>Chromeraceae</taxon>
        <taxon>Chromera</taxon>
    </lineage>
</organism>
<reference evidence="2" key="1">
    <citation type="submission" date="2014-11" db="EMBL/GenBank/DDBJ databases">
        <authorList>
            <person name="Otto D Thomas"/>
            <person name="Naeem Raeece"/>
        </authorList>
    </citation>
    <scope>NUCLEOTIDE SEQUENCE</scope>
</reference>
<dbReference type="PhylomeDB" id="A0A0G4HEL6"/>
<protein>
    <submittedName>
        <fullName evidence="2">Uncharacterized protein</fullName>
    </submittedName>
</protein>
<dbReference type="AlphaFoldDB" id="A0A0G4HEL6"/>
<proteinExistence type="predicted"/>
<feature type="compositionally biased region" description="Basic and acidic residues" evidence="1">
    <location>
        <begin position="565"/>
        <end position="580"/>
    </location>
</feature>
<sequence length="731" mass="80435">MTDLVQDALSLSGVLGVRLFWKFSSLSQDHLKIRDQVGGLWRVIIGDGVSERRWLHSLVVSCIDRDDAKALKQLLAIPGLTLTMPCLFGRAAEKQAWTCLSLLSDHPVSSVPSEFTQGRLESLDRATLTVLLDRQILHPNMWVQARSGHGDDDAVPWRIVWRPLLNLMIDQRKFDCAGVLLDRGARVDVMEWEAEGNALWPQCEAPGGHYLGEIETEGWVEGASFPGKSPLHSLIFVLHALRGLWWQGGSGDMPMGAEGDGDGGMALLGRLAKAARERGCLEWTARVGGSQLPSDALHDARHQLEVSPLGLASVLLFPSAVQVLLDAGANPCAEGRLCSPVALACLPARWPCASAHKRQACLEVLKSLADKGALGEMGKRCEIPIRRALGNVLSFACWGGMEDLAAFLLQRGISSCLLKSLEGENRTWPPLLVGIRSQQWPLVASLLKGGWSVSEEAGGEGRLPSPLQFLNDFGKVWVEAWERGFFDDFGRLWDWGEEVHKEEEEKRAMTSLAALLHMWHGANTEILYLYNASDVPMKEVAKLMIEKGFRCPMSQSDSPTVGRGSKRETETARAQAKGDRTSSIIPSSIITDPPPDHLLPAVQLACGLSRPDVVTLREETSQTSRIGTEGRLEISLEYVLDSMEGTGGGAGGGPARPAAAETEVERRWSLAESLLEISGEEEKSFFRLMRTLFSLWHRAKKMEVKESAWLKWQRWLQWAEPPGRSTAPDAH</sequence>
<feature type="region of interest" description="Disordered" evidence="1">
    <location>
        <begin position="554"/>
        <end position="592"/>
    </location>
</feature>
<accession>A0A0G4HEL6</accession>
<dbReference type="VEuPathDB" id="CryptoDB:Cvel_975"/>
<dbReference type="Gene3D" id="1.25.40.20">
    <property type="entry name" value="Ankyrin repeat-containing domain"/>
    <property type="match status" value="1"/>
</dbReference>
<gene>
    <name evidence="2" type="ORF">Cvel_975</name>
</gene>
<dbReference type="EMBL" id="CDMZ01002419">
    <property type="protein sequence ID" value="CEM42294.1"/>
    <property type="molecule type" value="Genomic_DNA"/>
</dbReference>
<name>A0A0G4HEL6_9ALVE</name>
<feature type="compositionally biased region" description="Low complexity" evidence="1">
    <location>
        <begin position="581"/>
        <end position="591"/>
    </location>
</feature>
<evidence type="ECO:0000256" key="1">
    <source>
        <dbReference type="SAM" id="MobiDB-lite"/>
    </source>
</evidence>